<dbReference type="Proteomes" id="UP000189911">
    <property type="component" value="Chromosome F"/>
</dbReference>
<evidence type="ECO:0000313" key="3">
    <source>
        <dbReference type="EMBL" id="SCV01951.1"/>
    </source>
</evidence>
<evidence type="ECO:0000259" key="2">
    <source>
        <dbReference type="SMART" id="SM00955"/>
    </source>
</evidence>
<dbReference type="InterPro" id="IPR012340">
    <property type="entry name" value="NA-bd_OB-fold"/>
</dbReference>
<dbReference type="OrthoDB" id="2285229at2759"/>
<dbReference type="Pfam" id="PF00773">
    <property type="entry name" value="RNB"/>
    <property type="match status" value="1"/>
</dbReference>
<name>A0A1G4KC77_9SACH</name>
<dbReference type="PANTHER" id="PTHR23355">
    <property type="entry name" value="RIBONUCLEASE"/>
    <property type="match status" value="1"/>
</dbReference>
<dbReference type="GO" id="GO:0003723">
    <property type="term" value="F:RNA binding"/>
    <property type="evidence" value="ECO:0007669"/>
    <property type="project" value="InterPro"/>
</dbReference>
<dbReference type="EMBL" id="LT598452">
    <property type="protein sequence ID" value="SCV01951.1"/>
    <property type="molecule type" value="Genomic_DNA"/>
</dbReference>
<feature type="domain" description="RNB" evidence="2">
    <location>
        <begin position="496"/>
        <end position="819"/>
    </location>
</feature>
<protein>
    <submittedName>
        <fullName evidence="3">LANO_0F14356g1_1</fullName>
    </submittedName>
</protein>
<gene>
    <name evidence="3" type="ORF">LANO_0F14356G</name>
</gene>
<evidence type="ECO:0000313" key="4">
    <source>
        <dbReference type="Proteomes" id="UP000189911"/>
    </source>
</evidence>
<dbReference type="AlphaFoldDB" id="A0A1G4KC77"/>
<evidence type="ECO:0000256" key="1">
    <source>
        <dbReference type="RuleBase" id="RU003901"/>
    </source>
</evidence>
<dbReference type="InterPro" id="IPR022966">
    <property type="entry name" value="RNase_II/R_CS"/>
</dbReference>
<sequence>MSKGFHTACRTLQKAFLNESNYKPTSEAAKLLFQRAGQLEPSVEIKPLPEIQKELNDRYYNNYFVPSRDWCKHNDINWASMKDCLNMDQRALSVKHQKNLQWYIDRDLFDKESNTFHIIPSRLLNNPLNVGDVVLLRSDPSQLCMCVEVPTDVMNPSYTFATVDGQIRFGMRNMVVLRMPSFHRKSLEYLVREENPYLESRVGTVKDSPEKTIILPVLARLLYTSYVPFEITRAAWNRMAVVTKKLELLHRFLQRSCGPWQISIFKLCELVALLDLEKCRSSPTDAYVDTLMRRVGIGLKDCNVGEEHLARETYGRVDAANFLATYWAIVQQQEHNLWGAIHFHKAMLTPISVTVLPLMSRHIYYDTIIKSLKEDNYSILSKFALLVNSKNYGSAFNDFPQIHNILQDYAAGNFHNNGAMITTVSKLFRKLSDYKNRDITRDLCHELLTKLDPSSTINPLLLSDNLAIGSAFGNQSLEKKMYDLATPTSTQNFSARHNFGDMNVYCIDSEEAHEIDDGISIEKKGSGRFGLHIHIADPVTLFGKSINDCTRNEVWKIAFARSFTSYLPDCVIPMLPKTFSKAADLGQNGVTSKTITFSVEVELQGHKLDIIKDSFKVRLGTVSRFPKFTYKSVDQLLANDKGSTQESRELHALHKIAAGLRAKRVKEQKAIVFGEGFNKGLVKLKTDESGGGVKINFEDQSETASNLMVSEMMILANSLAGKYFCDNNIPGVFRCYKELKLKDKAESGYESLRTMTHSKKLPTVKDITKLSSLLNSSYYAGTAARHEMIGAPAYLTVTSPLRRFPDLINHLQLHGHLNKQPLQFTQYEVEELTWHIQSRDVILRKAAQNSASFWTLKYLKAQQEENPERKFSVMITSIPQMGFVRCSLPELSAARGSLKLRPELSSSWAIGDVVHNCKITKLDCLDGVMELEV</sequence>
<proteinExistence type="inferred from homology"/>
<dbReference type="GO" id="GO:0006402">
    <property type="term" value="P:mRNA catabolic process"/>
    <property type="evidence" value="ECO:0007669"/>
    <property type="project" value="TreeGrafter"/>
</dbReference>
<reference evidence="4" key="1">
    <citation type="submission" date="2016-03" db="EMBL/GenBank/DDBJ databases">
        <authorList>
            <person name="Devillers Hugo."/>
        </authorList>
    </citation>
    <scope>NUCLEOTIDE SEQUENCE [LARGE SCALE GENOMIC DNA]</scope>
</reference>
<dbReference type="GO" id="GO:0000932">
    <property type="term" value="C:P-body"/>
    <property type="evidence" value="ECO:0007669"/>
    <property type="project" value="TreeGrafter"/>
</dbReference>
<dbReference type="PROSITE" id="PS01175">
    <property type="entry name" value="RIBONUCLEASE_II"/>
    <property type="match status" value="1"/>
</dbReference>
<accession>A0A1G4KC77</accession>
<dbReference type="SUPFAM" id="SSF50249">
    <property type="entry name" value="Nucleic acid-binding proteins"/>
    <property type="match status" value="1"/>
</dbReference>
<dbReference type="InterPro" id="IPR050180">
    <property type="entry name" value="RNR_Ribonuclease"/>
</dbReference>
<keyword evidence="4" id="KW-1185">Reference proteome</keyword>
<dbReference type="GO" id="GO:0000175">
    <property type="term" value="F:3'-5'-RNA exonuclease activity"/>
    <property type="evidence" value="ECO:0007669"/>
    <property type="project" value="TreeGrafter"/>
</dbReference>
<organism evidence="3 4">
    <name type="scientific">Lachancea nothofagi CBS 11611</name>
    <dbReference type="NCBI Taxonomy" id="1266666"/>
    <lineage>
        <taxon>Eukaryota</taxon>
        <taxon>Fungi</taxon>
        <taxon>Dikarya</taxon>
        <taxon>Ascomycota</taxon>
        <taxon>Saccharomycotina</taxon>
        <taxon>Saccharomycetes</taxon>
        <taxon>Saccharomycetales</taxon>
        <taxon>Saccharomycetaceae</taxon>
        <taxon>Lachancea</taxon>
    </lineage>
</organism>
<dbReference type="PANTHER" id="PTHR23355:SF59">
    <property type="entry name" value="EXORIBONUCLEASE II, MITOCHONDRIAL"/>
    <property type="match status" value="1"/>
</dbReference>
<comment type="similarity">
    <text evidence="1">Belongs to the RNR ribonuclease family.</text>
</comment>
<dbReference type="SMART" id="SM00955">
    <property type="entry name" value="RNB"/>
    <property type="match status" value="1"/>
</dbReference>
<dbReference type="InterPro" id="IPR001900">
    <property type="entry name" value="RNase_II/R"/>
</dbReference>